<gene>
    <name evidence="3" type="ORF">GKZ75_10995</name>
</gene>
<dbReference type="Proteomes" id="UP000471026">
    <property type="component" value="Unassembled WGS sequence"/>
</dbReference>
<feature type="domain" description="Activator of Hsp90 ATPase homologue 1/2-like C-terminal" evidence="2">
    <location>
        <begin position="13"/>
        <end position="151"/>
    </location>
</feature>
<evidence type="ECO:0000259" key="2">
    <source>
        <dbReference type="Pfam" id="PF08327"/>
    </source>
</evidence>
<organism evidence="3 4">
    <name type="scientific">Kocuria marina subsp. indica</name>
    <dbReference type="NCBI Taxonomy" id="1049583"/>
    <lineage>
        <taxon>Bacteria</taxon>
        <taxon>Bacillati</taxon>
        <taxon>Actinomycetota</taxon>
        <taxon>Actinomycetes</taxon>
        <taxon>Micrococcales</taxon>
        <taxon>Micrococcaceae</taxon>
        <taxon>Kocuria</taxon>
    </lineage>
</organism>
<dbReference type="EMBL" id="WMHZ01000016">
    <property type="protein sequence ID" value="NDO78735.1"/>
    <property type="molecule type" value="Genomic_DNA"/>
</dbReference>
<proteinExistence type="inferred from homology"/>
<comment type="caution">
    <text evidence="3">The sequence shown here is derived from an EMBL/GenBank/DDBJ whole genome shotgun (WGS) entry which is preliminary data.</text>
</comment>
<reference evidence="3 4" key="1">
    <citation type="submission" date="2019-11" db="EMBL/GenBank/DDBJ databases">
        <title>Draft genome sequence of Kocuria indica DP-K7, a methyl red degrading Actinobacterium.</title>
        <authorList>
            <person name="Kumaran S."/>
            <person name="Tischler D."/>
            <person name="Ngo A.C.R."/>
            <person name="Schultes F."/>
        </authorList>
    </citation>
    <scope>NUCLEOTIDE SEQUENCE [LARGE SCALE GENOMIC DNA]</scope>
    <source>
        <strain evidence="3 4">DP-K7</strain>
    </source>
</reference>
<dbReference type="RefSeq" id="WP_162230049.1">
    <property type="nucleotide sequence ID" value="NZ_WMHZ01000016.1"/>
</dbReference>
<sequence length="154" mass="16901">MSEKSITVSRLIDAPAEEIFEILTLPAKHPSLDASGTVISGTDQRIQNVGDVFVMNMNAEMMGGDYKTENHVTGLDPNKLIAWKPCPEGTSVEDNGWEWVYELQPEGSDSTTVALTYSWEHANPKVTKKISFPLFGEKVLEESLERLASTVAGS</sequence>
<name>A0A6N9QZR7_9MICC</name>
<evidence type="ECO:0000313" key="3">
    <source>
        <dbReference type="EMBL" id="NDO78735.1"/>
    </source>
</evidence>
<dbReference type="InterPro" id="IPR013538">
    <property type="entry name" value="ASHA1/2-like_C"/>
</dbReference>
<dbReference type="Gene3D" id="3.30.530.20">
    <property type="match status" value="1"/>
</dbReference>
<dbReference type="AlphaFoldDB" id="A0A6N9QZR7"/>
<dbReference type="SUPFAM" id="SSF55961">
    <property type="entry name" value="Bet v1-like"/>
    <property type="match status" value="1"/>
</dbReference>
<evidence type="ECO:0000256" key="1">
    <source>
        <dbReference type="ARBA" id="ARBA00006817"/>
    </source>
</evidence>
<protein>
    <submittedName>
        <fullName evidence="3">Polyketide cyclase</fullName>
    </submittedName>
</protein>
<dbReference type="InterPro" id="IPR023393">
    <property type="entry name" value="START-like_dom_sf"/>
</dbReference>
<comment type="similarity">
    <text evidence="1">Belongs to the AHA1 family.</text>
</comment>
<dbReference type="Pfam" id="PF08327">
    <property type="entry name" value="AHSA1"/>
    <property type="match status" value="1"/>
</dbReference>
<accession>A0A6N9QZR7</accession>
<evidence type="ECO:0000313" key="4">
    <source>
        <dbReference type="Proteomes" id="UP000471026"/>
    </source>
</evidence>